<sequence>MTFFQRLLTSAALALAGITSLNTAMAQSSPASVAAIEKLLAVNGAQKALEAAVSGIEAQVRQQVITNLLQQNGGKPLTPPQQVAVDKAVPGIGIVLRQELGWARLKEPYIKLYQAQLSGPEVERLTQLYQDPAYVRLMEKMQLINTQSAQLVAQRMPVILQRIQPVLEDALKQAIGQ</sequence>
<evidence type="ECO:0000313" key="4">
    <source>
        <dbReference type="Proteomes" id="UP001156903"/>
    </source>
</evidence>
<evidence type="ECO:0000256" key="1">
    <source>
        <dbReference type="SAM" id="SignalP"/>
    </source>
</evidence>
<dbReference type="Pfam" id="PF09832">
    <property type="entry name" value="DUF2059"/>
    <property type="match status" value="1"/>
</dbReference>
<dbReference type="InterPro" id="IPR018637">
    <property type="entry name" value="DUF2059"/>
</dbReference>
<reference evidence="4" key="1">
    <citation type="journal article" date="2019" name="Int. J. Syst. Evol. Microbiol.">
        <title>The Global Catalogue of Microorganisms (GCM) 10K type strain sequencing project: providing services to taxonomists for standard genome sequencing and annotation.</title>
        <authorList>
            <consortium name="The Broad Institute Genomics Platform"/>
            <consortium name="The Broad Institute Genome Sequencing Center for Infectious Disease"/>
            <person name="Wu L."/>
            <person name="Ma J."/>
        </authorList>
    </citation>
    <scope>NUCLEOTIDE SEQUENCE [LARGE SCALE GENOMIC DNA]</scope>
    <source>
        <strain evidence="4">NBRC 109341</strain>
    </source>
</reference>
<evidence type="ECO:0000313" key="3">
    <source>
        <dbReference type="EMBL" id="GLS13042.1"/>
    </source>
</evidence>
<keyword evidence="4" id="KW-1185">Reference proteome</keyword>
<dbReference type="Proteomes" id="UP001156903">
    <property type="component" value="Unassembled WGS sequence"/>
</dbReference>
<dbReference type="RefSeq" id="WP_234264971.1">
    <property type="nucleotide sequence ID" value="NZ_BSPB01000002.1"/>
</dbReference>
<feature type="domain" description="DUF2059" evidence="2">
    <location>
        <begin position="104"/>
        <end position="161"/>
    </location>
</feature>
<accession>A0ABQ6BZA0</accession>
<name>A0ABQ6BZA0_9BURK</name>
<gene>
    <name evidence="3" type="ORF">GCM10007935_04700</name>
</gene>
<proteinExistence type="predicted"/>
<protein>
    <recommendedName>
        <fullName evidence="2">DUF2059 domain-containing protein</fullName>
    </recommendedName>
</protein>
<feature type="signal peptide" evidence="1">
    <location>
        <begin position="1"/>
        <end position="26"/>
    </location>
</feature>
<evidence type="ECO:0000259" key="2">
    <source>
        <dbReference type="Pfam" id="PF09832"/>
    </source>
</evidence>
<organism evidence="3 4">
    <name type="scientific">Hydrogenophaga electricum</name>
    <dbReference type="NCBI Taxonomy" id="1230953"/>
    <lineage>
        <taxon>Bacteria</taxon>
        <taxon>Pseudomonadati</taxon>
        <taxon>Pseudomonadota</taxon>
        <taxon>Betaproteobacteria</taxon>
        <taxon>Burkholderiales</taxon>
        <taxon>Comamonadaceae</taxon>
        <taxon>Hydrogenophaga</taxon>
    </lineage>
</organism>
<keyword evidence="1" id="KW-0732">Signal</keyword>
<dbReference type="EMBL" id="BSPB01000002">
    <property type="protein sequence ID" value="GLS13042.1"/>
    <property type="molecule type" value="Genomic_DNA"/>
</dbReference>
<comment type="caution">
    <text evidence="3">The sequence shown here is derived from an EMBL/GenBank/DDBJ whole genome shotgun (WGS) entry which is preliminary data.</text>
</comment>
<feature type="chain" id="PRO_5046653272" description="DUF2059 domain-containing protein" evidence="1">
    <location>
        <begin position="27"/>
        <end position="177"/>
    </location>
</feature>